<feature type="region of interest" description="Disordered" evidence="1">
    <location>
        <begin position="1"/>
        <end position="71"/>
    </location>
</feature>
<name>A0A6J4V1Q6_9BACT</name>
<feature type="non-terminal residue" evidence="2">
    <location>
        <position position="71"/>
    </location>
</feature>
<protein>
    <submittedName>
        <fullName evidence="2">Cold shock protein of CSP family</fullName>
    </submittedName>
</protein>
<sequence>GGRHDQDDPRREGIRVHHARGWGQGHFLPRLGRPGHHVRPAPGGGPRLLRRGAGPARPEPDAGGVRAPARL</sequence>
<organism evidence="2">
    <name type="scientific">uncultured Thermomicrobiales bacterium</name>
    <dbReference type="NCBI Taxonomy" id="1645740"/>
    <lineage>
        <taxon>Bacteria</taxon>
        <taxon>Pseudomonadati</taxon>
        <taxon>Thermomicrobiota</taxon>
        <taxon>Thermomicrobia</taxon>
        <taxon>Thermomicrobiales</taxon>
        <taxon>environmental samples</taxon>
    </lineage>
</organism>
<reference evidence="2" key="1">
    <citation type="submission" date="2020-02" db="EMBL/GenBank/DDBJ databases">
        <authorList>
            <person name="Meier V. D."/>
        </authorList>
    </citation>
    <scope>NUCLEOTIDE SEQUENCE</scope>
    <source>
        <strain evidence="2">AVDCRST_MAG18</strain>
    </source>
</reference>
<proteinExistence type="predicted"/>
<accession>A0A6J4V1Q6</accession>
<gene>
    <name evidence="2" type="ORF">AVDCRST_MAG18-1518</name>
</gene>
<dbReference type="EMBL" id="CADCWN010000118">
    <property type="protein sequence ID" value="CAA9566494.1"/>
    <property type="molecule type" value="Genomic_DNA"/>
</dbReference>
<feature type="non-terminal residue" evidence="2">
    <location>
        <position position="1"/>
    </location>
</feature>
<dbReference type="AlphaFoldDB" id="A0A6J4V1Q6"/>
<feature type="compositionally biased region" description="Basic and acidic residues" evidence="1">
    <location>
        <begin position="1"/>
        <end position="15"/>
    </location>
</feature>
<evidence type="ECO:0000313" key="2">
    <source>
        <dbReference type="EMBL" id="CAA9566494.1"/>
    </source>
</evidence>
<evidence type="ECO:0000256" key="1">
    <source>
        <dbReference type="SAM" id="MobiDB-lite"/>
    </source>
</evidence>